<dbReference type="STRING" id="91928.A0A0D2BI16"/>
<reference evidence="12 13" key="1">
    <citation type="submission" date="2015-01" db="EMBL/GenBank/DDBJ databases">
        <title>The Genome Sequence of Exophiala spinifera CBS89968.</title>
        <authorList>
            <consortium name="The Broad Institute Genomics Platform"/>
            <person name="Cuomo C."/>
            <person name="de Hoog S."/>
            <person name="Gorbushina A."/>
            <person name="Stielow B."/>
            <person name="Teixiera M."/>
            <person name="Abouelleil A."/>
            <person name="Chapman S.B."/>
            <person name="Priest M."/>
            <person name="Young S.K."/>
            <person name="Wortman J."/>
            <person name="Nusbaum C."/>
            <person name="Birren B."/>
        </authorList>
    </citation>
    <scope>NUCLEOTIDE SEQUENCE [LARGE SCALE GENOMIC DNA]</scope>
    <source>
        <strain evidence="12 13">CBS 89968</strain>
    </source>
</reference>
<gene>
    <name evidence="11" type="primary">ALG14</name>
    <name evidence="12" type="ORF">PV08_02876</name>
</gene>
<dbReference type="Pfam" id="PF08660">
    <property type="entry name" value="Alg14"/>
    <property type="match status" value="1"/>
</dbReference>
<dbReference type="AlphaFoldDB" id="A0A0D2BI16"/>
<evidence type="ECO:0000313" key="13">
    <source>
        <dbReference type="Proteomes" id="UP000053328"/>
    </source>
</evidence>
<evidence type="ECO:0000256" key="8">
    <source>
        <dbReference type="ARBA" id="ARBA00022989"/>
    </source>
</evidence>
<evidence type="ECO:0000256" key="4">
    <source>
        <dbReference type="ARBA" id="ARBA00011335"/>
    </source>
</evidence>
<comment type="subunit">
    <text evidence="4 11">Heterodimer with ALG13 to form a functional enzyme.</text>
</comment>
<dbReference type="RefSeq" id="XP_016238804.1">
    <property type="nucleotide sequence ID" value="XM_016377234.1"/>
</dbReference>
<comment type="similarity">
    <text evidence="3 11">Belongs to the ALG14 family.</text>
</comment>
<evidence type="ECO:0000256" key="2">
    <source>
        <dbReference type="ARBA" id="ARBA00004590"/>
    </source>
</evidence>
<keyword evidence="6 11" id="KW-0812">Transmembrane</keyword>
<keyword evidence="9 11" id="KW-0472">Membrane</keyword>
<dbReference type="GeneID" id="27329959"/>
<evidence type="ECO:0000256" key="1">
    <source>
        <dbReference type="ARBA" id="ARBA00004389"/>
    </source>
</evidence>
<dbReference type="Gene3D" id="3.40.50.2000">
    <property type="entry name" value="Glycogen Phosphorylase B"/>
    <property type="match status" value="1"/>
</dbReference>
<evidence type="ECO:0000256" key="7">
    <source>
        <dbReference type="ARBA" id="ARBA00022824"/>
    </source>
</evidence>
<dbReference type="GO" id="GO:0006488">
    <property type="term" value="P:dolichol-linked oligosaccharide biosynthetic process"/>
    <property type="evidence" value="ECO:0007669"/>
    <property type="project" value="InterPro"/>
</dbReference>
<dbReference type="PANTHER" id="PTHR12154:SF4">
    <property type="entry name" value="UDP-N-ACETYLGLUCOSAMINE TRANSFERASE SUBUNIT ALG14 HOMOLOG"/>
    <property type="match status" value="1"/>
</dbReference>
<dbReference type="HOGENOM" id="CLU_064541_0_0_1"/>
<dbReference type="OrthoDB" id="37659at2759"/>
<keyword evidence="13" id="KW-1185">Reference proteome</keyword>
<dbReference type="Proteomes" id="UP000053328">
    <property type="component" value="Unassembled WGS sequence"/>
</dbReference>
<evidence type="ECO:0000256" key="6">
    <source>
        <dbReference type="ARBA" id="ARBA00022692"/>
    </source>
</evidence>
<evidence type="ECO:0000256" key="5">
    <source>
        <dbReference type="ARBA" id="ARBA00017467"/>
    </source>
</evidence>
<comment type="function">
    <text evidence="11">Involved in protein N-glycosylation. Essential for the second step of the dolichol-linked oligosaccharide pathway. Anchors the catalytic subunit ALG13 to the ER.</text>
</comment>
<dbReference type="GO" id="GO:0031965">
    <property type="term" value="C:nuclear membrane"/>
    <property type="evidence" value="ECO:0007669"/>
    <property type="project" value="UniProtKB-SubCell"/>
</dbReference>
<evidence type="ECO:0000256" key="9">
    <source>
        <dbReference type="ARBA" id="ARBA00023136"/>
    </source>
</evidence>
<sequence length="275" mass="29837">MVQILIVLFATALILGNIIFFRLVSILSRPAPSSRPQPSASNPTHILIVLGSGGHTAEMLNILSQAHCLQLDFTYRTYVVSSGDAFSSLKAHEFEKSLLADLSNTPGIAVPEETLTNYDVVTVHRARRVHQSILTTPWTSLKCLLDCIDVLNGTHRDLQTSTKQRGYPDLIMTNGPGTGVIVVLASIILLFFGRSGPRQGKSGGAAPGGGTGLRSDPFAQCGQMRTIFIESFARVKTLSLSGRLLKPLVHRFIVQWPDLAKSQNTKVEYIGSLVT</sequence>
<dbReference type="InterPro" id="IPR013969">
    <property type="entry name" value="Oligosacch_biosynth_Alg14"/>
</dbReference>
<evidence type="ECO:0000256" key="10">
    <source>
        <dbReference type="ARBA" id="ARBA00032062"/>
    </source>
</evidence>
<evidence type="ECO:0000313" key="12">
    <source>
        <dbReference type="EMBL" id="KIW18588.1"/>
    </source>
</evidence>
<evidence type="ECO:0000256" key="11">
    <source>
        <dbReference type="RuleBase" id="RU362127"/>
    </source>
</evidence>
<dbReference type="EMBL" id="KN847493">
    <property type="protein sequence ID" value="KIW18588.1"/>
    <property type="molecule type" value="Genomic_DNA"/>
</dbReference>
<dbReference type="PANTHER" id="PTHR12154">
    <property type="entry name" value="GLYCOSYL TRANSFERASE-RELATED"/>
    <property type="match status" value="1"/>
</dbReference>
<name>A0A0D2BI16_9EURO</name>
<keyword evidence="7 11" id="KW-0256">Endoplasmic reticulum</keyword>
<keyword evidence="8 11" id="KW-1133">Transmembrane helix</keyword>
<protein>
    <recommendedName>
        <fullName evidence="5 11">UDP-N-acetylglucosamine transferase subunit ALG14</fullName>
    </recommendedName>
    <alternativeName>
        <fullName evidence="10 11">Asparagine-linked glycosylation protein 14</fullName>
    </alternativeName>
</protein>
<organism evidence="12 13">
    <name type="scientific">Exophiala spinifera</name>
    <dbReference type="NCBI Taxonomy" id="91928"/>
    <lineage>
        <taxon>Eukaryota</taxon>
        <taxon>Fungi</taxon>
        <taxon>Dikarya</taxon>
        <taxon>Ascomycota</taxon>
        <taxon>Pezizomycotina</taxon>
        <taxon>Eurotiomycetes</taxon>
        <taxon>Chaetothyriomycetidae</taxon>
        <taxon>Chaetothyriales</taxon>
        <taxon>Herpotrichiellaceae</taxon>
        <taxon>Exophiala</taxon>
    </lineage>
</organism>
<feature type="transmembrane region" description="Helical" evidence="11">
    <location>
        <begin position="170"/>
        <end position="192"/>
    </location>
</feature>
<accession>A0A0D2BI16</accession>
<dbReference type="GO" id="GO:0004577">
    <property type="term" value="F:N-acetylglucosaminyldiphosphodolichol N-acetylglucosaminyltransferase activity"/>
    <property type="evidence" value="ECO:0007669"/>
    <property type="project" value="TreeGrafter"/>
</dbReference>
<dbReference type="VEuPathDB" id="FungiDB:PV08_02876"/>
<dbReference type="GO" id="GO:0043541">
    <property type="term" value="C:UDP-N-acetylglucosamine transferase complex"/>
    <property type="evidence" value="ECO:0007669"/>
    <property type="project" value="TreeGrafter"/>
</dbReference>
<proteinExistence type="inferred from homology"/>
<comment type="subcellular location">
    <subcellularLocation>
        <location evidence="1 11">Endoplasmic reticulum membrane</location>
        <topology evidence="1 11">Single-pass membrane protein</topology>
    </subcellularLocation>
    <subcellularLocation>
        <location evidence="2">Nucleus membrane</location>
        <topology evidence="2">Single-pass membrane protein</topology>
    </subcellularLocation>
</comment>
<evidence type="ECO:0000256" key="3">
    <source>
        <dbReference type="ARBA" id="ARBA00009731"/>
    </source>
</evidence>